<evidence type="ECO:0000256" key="3">
    <source>
        <dbReference type="ARBA" id="ARBA00022989"/>
    </source>
</evidence>
<evidence type="ECO:0000256" key="2">
    <source>
        <dbReference type="ARBA" id="ARBA00022692"/>
    </source>
</evidence>
<keyword evidence="3 5" id="KW-1133">Transmembrane helix</keyword>
<evidence type="ECO:0000313" key="8">
    <source>
        <dbReference type="Proteomes" id="UP000599024"/>
    </source>
</evidence>
<keyword evidence="4 5" id="KW-0472">Membrane</keyword>
<feature type="transmembrane region" description="Helical" evidence="5">
    <location>
        <begin position="54"/>
        <end position="75"/>
    </location>
</feature>
<dbReference type="InterPro" id="IPR010652">
    <property type="entry name" value="DUF1232"/>
</dbReference>
<reference evidence="7 8" key="1">
    <citation type="submission" date="2020-08" db="EMBL/GenBank/DDBJ databases">
        <title>Bridging the membrane lipid divide: bacteria of the FCB group superphylum have the potential to synthesize archaeal ether lipids.</title>
        <authorList>
            <person name="Villanueva L."/>
            <person name="Von Meijenfeldt F.A.B."/>
            <person name="Westbye A.B."/>
            <person name="Yadav S."/>
            <person name="Hopmans E.C."/>
            <person name="Dutilh B.E."/>
            <person name="Sinninghe Damste J.S."/>
        </authorList>
    </citation>
    <scope>NUCLEOTIDE SEQUENCE [LARGE SCALE GENOMIC DNA]</scope>
    <source>
        <strain evidence="7">NIOZ-UU81</strain>
    </source>
</reference>
<evidence type="ECO:0000313" key="7">
    <source>
        <dbReference type="EMBL" id="MBC8208655.1"/>
    </source>
</evidence>
<dbReference type="Proteomes" id="UP000599024">
    <property type="component" value="Unassembled WGS sequence"/>
</dbReference>
<dbReference type="Pfam" id="PF06803">
    <property type="entry name" value="DUF1232"/>
    <property type="match status" value="1"/>
</dbReference>
<dbReference type="AlphaFoldDB" id="A0A8J6NBU3"/>
<keyword evidence="2 5" id="KW-0812">Transmembrane</keyword>
<accession>A0A8J6NBU3</accession>
<dbReference type="GO" id="GO:0012505">
    <property type="term" value="C:endomembrane system"/>
    <property type="evidence" value="ECO:0007669"/>
    <property type="project" value="UniProtKB-SubCell"/>
</dbReference>
<evidence type="ECO:0000259" key="6">
    <source>
        <dbReference type="Pfam" id="PF06803"/>
    </source>
</evidence>
<name>A0A8J6NBU3_9BACT</name>
<sequence>MPGFRNMWLRPGLWPRIQYYGRLLLSSGTPWRVKLILLAALIYLMSPYDLLPDWILGLGLVDDITLVTLLVGLAIRLAERANRRRSSHPNDFERSV</sequence>
<evidence type="ECO:0000256" key="5">
    <source>
        <dbReference type="SAM" id="Phobius"/>
    </source>
</evidence>
<feature type="domain" description="DUF1232" evidence="6">
    <location>
        <begin position="33"/>
        <end position="69"/>
    </location>
</feature>
<feature type="transmembrane region" description="Helical" evidence="5">
    <location>
        <begin position="31"/>
        <end position="48"/>
    </location>
</feature>
<organism evidence="7 8">
    <name type="scientific">Candidatus Desulfatifera sulfidica</name>
    <dbReference type="NCBI Taxonomy" id="2841691"/>
    <lineage>
        <taxon>Bacteria</taxon>
        <taxon>Pseudomonadati</taxon>
        <taxon>Thermodesulfobacteriota</taxon>
        <taxon>Desulfobulbia</taxon>
        <taxon>Desulfobulbales</taxon>
        <taxon>Desulfobulbaceae</taxon>
        <taxon>Candidatus Desulfatifera</taxon>
    </lineage>
</organism>
<proteinExistence type="predicted"/>
<dbReference type="EMBL" id="JACNLK010000047">
    <property type="protein sequence ID" value="MBC8208655.1"/>
    <property type="molecule type" value="Genomic_DNA"/>
</dbReference>
<evidence type="ECO:0000256" key="4">
    <source>
        <dbReference type="ARBA" id="ARBA00023136"/>
    </source>
</evidence>
<evidence type="ECO:0000256" key="1">
    <source>
        <dbReference type="ARBA" id="ARBA00004127"/>
    </source>
</evidence>
<comment type="subcellular location">
    <subcellularLocation>
        <location evidence="1">Endomembrane system</location>
        <topology evidence="1">Multi-pass membrane protein</topology>
    </subcellularLocation>
</comment>
<protein>
    <submittedName>
        <fullName evidence="7">DUF1232 domain-containing protein</fullName>
    </submittedName>
</protein>
<gene>
    <name evidence="7" type="ORF">H8E79_05760</name>
</gene>
<comment type="caution">
    <text evidence="7">The sequence shown here is derived from an EMBL/GenBank/DDBJ whole genome shotgun (WGS) entry which is preliminary data.</text>
</comment>